<keyword evidence="2" id="KW-1185">Reference proteome</keyword>
<dbReference type="AlphaFoldDB" id="A0A087GA38"/>
<dbReference type="EMBL" id="CM002876">
    <property type="protein sequence ID" value="KFK26740.1"/>
    <property type="molecule type" value="Genomic_DNA"/>
</dbReference>
<accession>A0A087GA38</accession>
<organism evidence="1 2">
    <name type="scientific">Arabis alpina</name>
    <name type="common">Alpine rock-cress</name>
    <dbReference type="NCBI Taxonomy" id="50452"/>
    <lineage>
        <taxon>Eukaryota</taxon>
        <taxon>Viridiplantae</taxon>
        <taxon>Streptophyta</taxon>
        <taxon>Embryophyta</taxon>
        <taxon>Tracheophyta</taxon>
        <taxon>Spermatophyta</taxon>
        <taxon>Magnoliopsida</taxon>
        <taxon>eudicotyledons</taxon>
        <taxon>Gunneridae</taxon>
        <taxon>Pentapetalae</taxon>
        <taxon>rosids</taxon>
        <taxon>malvids</taxon>
        <taxon>Brassicales</taxon>
        <taxon>Brassicaceae</taxon>
        <taxon>Arabideae</taxon>
        <taxon>Arabis</taxon>
    </lineage>
</organism>
<reference evidence="2" key="1">
    <citation type="journal article" date="2015" name="Nat. Plants">
        <title>Genome expansion of Arabis alpina linked with retrotransposition and reduced symmetric DNA methylation.</title>
        <authorList>
            <person name="Willing E.M."/>
            <person name="Rawat V."/>
            <person name="Mandakova T."/>
            <person name="Maumus F."/>
            <person name="James G.V."/>
            <person name="Nordstroem K.J."/>
            <person name="Becker C."/>
            <person name="Warthmann N."/>
            <person name="Chica C."/>
            <person name="Szarzynska B."/>
            <person name="Zytnicki M."/>
            <person name="Albani M.C."/>
            <person name="Kiefer C."/>
            <person name="Bergonzi S."/>
            <person name="Castaings L."/>
            <person name="Mateos J.L."/>
            <person name="Berns M.C."/>
            <person name="Bujdoso N."/>
            <person name="Piofczyk T."/>
            <person name="de Lorenzo L."/>
            <person name="Barrero-Sicilia C."/>
            <person name="Mateos I."/>
            <person name="Piednoel M."/>
            <person name="Hagmann J."/>
            <person name="Chen-Min-Tao R."/>
            <person name="Iglesias-Fernandez R."/>
            <person name="Schuster S.C."/>
            <person name="Alonso-Blanco C."/>
            <person name="Roudier F."/>
            <person name="Carbonero P."/>
            <person name="Paz-Ares J."/>
            <person name="Davis S.J."/>
            <person name="Pecinka A."/>
            <person name="Quesneville H."/>
            <person name="Colot V."/>
            <person name="Lysak M.A."/>
            <person name="Weigel D."/>
            <person name="Coupland G."/>
            <person name="Schneeberger K."/>
        </authorList>
    </citation>
    <scope>NUCLEOTIDE SEQUENCE [LARGE SCALE GENOMIC DNA]</scope>
    <source>
        <strain evidence="2">cv. Pajares</strain>
    </source>
</reference>
<name>A0A087GA38_ARAAL</name>
<dbReference type="Gramene" id="KFK26740">
    <property type="protein sequence ID" value="KFK26740"/>
    <property type="gene ID" value="AALP_AA8G286900"/>
</dbReference>
<dbReference type="Proteomes" id="UP000029120">
    <property type="component" value="Chromosome 8"/>
</dbReference>
<evidence type="ECO:0000313" key="1">
    <source>
        <dbReference type="EMBL" id="KFK26740.1"/>
    </source>
</evidence>
<evidence type="ECO:0000313" key="2">
    <source>
        <dbReference type="Proteomes" id="UP000029120"/>
    </source>
</evidence>
<protein>
    <submittedName>
        <fullName evidence="1">Uncharacterized protein</fullName>
    </submittedName>
</protein>
<proteinExistence type="predicted"/>
<gene>
    <name evidence="1" type="ordered locus">AALP_Aa8g286900</name>
</gene>
<sequence length="86" mass="10223">MPSEHDRTALVKIGIVNLTDRIRWLEIHERQKLLSSLRKETGDKLRQLTPRWYKPSSSSEDCPQRHPHFLAEYRVSMVTAEFFLNM</sequence>